<dbReference type="Proteomes" id="UP001501772">
    <property type="component" value="Unassembled WGS sequence"/>
</dbReference>
<dbReference type="InterPro" id="IPR046109">
    <property type="entry name" value="DUF6046"/>
</dbReference>
<proteinExistence type="predicted"/>
<evidence type="ECO:0000313" key="3">
    <source>
        <dbReference type="Proteomes" id="UP001501772"/>
    </source>
</evidence>
<name>A0ABP8B5M3_9SPHI</name>
<keyword evidence="3" id="KW-1185">Reference proteome</keyword>
<organism evidence="2 3">
    <name type="scientific">Pedobacter jeongneungensis</name>
    <dbReference type="NCBI Taxonomy" id="947309"/>
    <lineage>
        <taxon>Bacteria</taxon>
        <taxon>Pseudomonadati</taxon>
        <taxon>Bacteroidota</taxon>
        <taxon>Sphingobacteriia</taxon>
        <taxon>Sphingobacteriales</taxon>
        <taxon>Sphingobacteriaceae</taxon>
        <taxon>Pedobacter</taxon>
    </lineage>
</organism>
<gene>
    <name evidence="2" type="ORF">GCM10022289_07720</name>
</gene>
<comment type="caution">
    <text evidence="2">The sequence shown here is derived from an EMBL/GenBank/DDBJ whole genome shotgun (WGS) entry which is preliminary data.</text>
</comment>
<dbReference type="EMBL" id="BAABBY010000002">
    <property type="protein sequence ID" value="GAA4198654.1"/>
    <property type="molecule type" value="Genomic_DNA"/>
</dbReference>
<dbReference type="Pfam" id="PF19512">
    <property type="entry name" value="DUF6046"/>
    <property type="match status" value="1"/>
</dbReference>
<accession>A0ABP8B5M3</accession>
<sequence>MTLNIKELTALAHLSYIASPYQGFDKKLKMFNLPDINNIGSTLGSPYFMQLSLKRQSGEIITMPNEPLVSISLQKTIVETATVGEGRIGTVKEYICTEDYDIEIKGVCIGENAKYPTEEVKTVKDLFLVNEALEIQENNFFELFGINKIVLKSFKLEEMVGQEGVQKYTISAVSDMPFFAELSERGKFINESVTKALNNVRLTGVL</sequence>
<evidence type="ECO:0000259" key="1">
    <source>
        <dbReference type="Pfam" id="PF19512"/>
    </source>
</evidence>
<feature type="domain" description="DUF6046" evidence="1">
    <location>
        <begin position="63"/>
        <end position="177"/>
    </location>
</feature>
<evidence type="ECO:0000313" key="2">
    <source>
        <dbReference type="EMBL" id="GAA4198654.1"/>
    </source>
</evidence>
<dbReference type="RefSeq" id="WP_344849644.1">
    <property type="nucleotide sequence ID" value="NZ_BAABBY010000002.1"/>
</dbReference>
<protein>
    <recommendedName>
        <fullName evidence="1">DUF6046 domain-containing protein</fullName>
    </recommendedName>
</protein>
<reference evidence="3" key="1">
    <citation type="journal article" date="2019" name="Int. J. Syst. Evol. Microbiol.">
        <title>The Global Catalogue of Microorganisms (GCM) 10K type strain sequencing project: providing services to taxonomists for standard genome sequencing and annotation.</title>
        <authorList>
            <consortium name="The Broad Institute Genomics Platform"/>
            <consortium name="The Broad Institute Genome Sequencing Center for Infectious Disease"/>
            <person name="Wu L."/>
            <person name="Ma J."/>
        </authorList>
    </citation>
    <scope>NUCLEOTIDE SEQUENCE [LARGE SCALE GENOMIC DNA]</scope>
    <source>
        <strain evidence="3">JCM 17626</strain>
    </source>
</reference>